<dbReference type="InterPro" id="IPR051788">
    <property type="entry name" value="MFS_Transporter"/>
</dbReference>
<evidence type="ECO:0000256" key="3">
    <source>
        <dbReference type="ARBA" id="ARBA00022448"/>
    </source>
</evidence>
<evidence type="ECO:0000256" key="7">
    <source>
        <dbReference type="SAM" id="Phobius"/>
    </source>
</evidence>
<sequence length="196" mass="21212">MTSLLQDREAKIFEYIIASQHILPAVGGRSQTGTLPLLSDKDLFFPQLAMGLDVLGRLGAFSAPIVATTLIFIGSSITSSLATAAFNAIIMAMVFRFKPQDQCLMQFGQRVNERAMNERSIPSNSQPQGCSSPVLLFYVDVEVTIGGWIVVYVIEVRGGGRSSGYISSRFFGDLTVGHIILPLPGLAIQELGFLPL</sequence>
<feature type="transmembrane region" description="Helical" evidence="7">
    <location>
        <begin position="79"/>
        <end position="97"/>
    </location>
</feature>
<dbReference type="GO" id="GO:0012505">
    <property type="term" value="C:endomembrane system"/>
    <property type="evidence" value="ECO:0007669"/>
    <property type="project" value="UniProtKB-SubCell"/>
</dbReference>
<dbReference type="OrthoDB" id="413079at2759"/>
<dbReference type="PANTHER" id="PTHR23514:SF3">
    <property type="entry name" value="BYPASS OF STOP CODON PROTEIN 6"/>
    <property type="match status" value="1"/>
</dbReference>
<evidence type="ECO:0000256" key="6">
    <source>
        <dbReference type="ARBA" id="ARBA00023136"/>
    </source>
</evidence>
<organism evidence="8 9">
    <name type="scientific">Crucibulum laeve</name>
    <dbReference type="NCBI Taxonomy" id="68775"/>
    <lineage>
        <taxon>Eukaryota</taxon>
        <taxon>Fungi</taxon>
        <taxon>Dikarya</taxon>
        <taxon>Basidiomycota</taxon>
        <taxon>Agaricomycotina</taxon>
        <taxon>Agaricomycetes</taxon>
        <taxon>Agaricomycetidae</taxon>
        <taxon>Agaricales</taxon>
        <taxon>Agaricineae</taxon>
        <taxon>Nidulariaceae</taxon>
        <taxon>Crucibulum</taxon>
    </lineage>
</organism>
<protein>
    <submittedName>
        <fullName evidence="8">Uncharacterized protein</fullName>
    </submittedName>
</protein>
<dbReference type="EMBL" id="ML213605">
    <property type="protein sequence ID" value="TFK38014.1"/>
    <property type="molecule type" value="Genomic_DNA"/>
</dbReference>
<dbReference type="Proteomes" id="UP000308652">
    <property type="component" value="Unassembled WGS sequence"/>
</dbReference>
<evidence type="ECO:0000313" key="9">
    <source>
        <dbReference type="Proteomes" id="UP000308652"/>
    </source>
</evidence>
<reference evidence="8 9" key="1">
    <citation type="journal article" date="2019" name="Nat. Ecol. Evol.">
        <title>Megaphylogeny resolves global patterns of mushroom evolution.</title>
        <authorList>
            <person name="Varga T."/>
            <person name="Krizsan K."/>
            <person name="Foldi C."/>
            <person name="Dima B."/>
            <person name="Sanchez-Garcia M."/>
            <person name="Sanchez-Ramirez S."/>
            <person name="Szollosi G.J."/>
            <person name="Szarkandi J.G."/>
            <person name="Papp V."/>
            <person name="Albert L."/>
            <person name="Andreopoulos W."/>
            <person name="Angelini C."/>
            <person name="Antonin V."/>
            <person name="Barry K.W."/>
            <person name="Bougher N.L."/>
            <person name="Buchanan P."/>
            <person name="Buyck B."/>
            <person name="Bense V."/>
            <person name="Catcheside P."/>
            <person name="Chovatia M."/>
            <person name="Cooper J."/>
            <person name="Damon W."/>
            <person name="Desjardin D."/>
            <person name="Finy P."/>
            <person name="Geml J."/>
            <person name="Haridas S."/>
            <person name="Hughes K."/>
            <person name="Justo A."/>
            <person name="Karasinski D."/>
            <person name="Kautmanova I."/>
            <person name="Kiss B."/>
            <person name="Kocsube S."/>
            <person name="Kotiranta H."/>
            <person name="LaButti K.M."/>
            <person name="Lechner B.E."/>
            <person name="Liimatainen K."/>
            <person name="Lipzen A."/>
            <person name="Lukacs Z."/>
            <person name="Mihaltcheva S."/>
            <person name="Morgado L.N."/>
            <person name="Niskanen T."/>
            <person name="Noordeloos M.E."/>
            <person name="Ohm R.A."/>
            <person name="Ortiz-Santana B."/>
            <person name="Ovrebo C."/>
            <person name="Racz N."/>
            <person name="Riley R."/>
            <person name="Savchenko A."/>
            <person name="Shiryaev A."/>
            <person name="Soop K."/>
            <person name="Spirin V."/>
            <person name="Szebenyi C."/>
            <person name="Tomsovsky M."/>
            <person name="Tulloss R.E."/>
            <person name="Uehling J."/>
            <person name="Grigoriev I.V."/>
            <person name="Vagvolgyi C."/>
            <person name="Papp T."/>
            <person name="Martin F.M."/>
            <person name="Miettinen O."/>
            <person name="Hibbett D.S."/>
            <person name="Nagy L.G."/>
        </authorList>
    </citation>
    <scope>NUCLEOTIDE SEQUENCE [LARGE SCALE GENOMIC DNA]</scope>
    <source>
        <strain evidence="8 9">CBS 166.37</strain>
    </source>
</reference>
<name>A0A5C3LY13_9AGAR</name>
<comment type="similarity">
    <text evidence="2">Belongs to the major facilitator superfamily.</text>
</comment>
<evidence type="ECO:0000256" key="2">
    <source>
        <dbReference type="ARBA" id="ARBA00008335"/>
    </source>
</evidence>
<comment type="subcellular location">
    <subcellularLocation>
        <location evidence="1">Endomembrane system</location>
        <topology evidence="1">Multi-pass membrane protein</topology>
    </subcellularLocation>
</comment>
<evidence type="ECO:0000256" key="5">
    <source>
        <dbReference type="ARBA" id="ARBA00022989"/>
    </source>
</evidence>
<dbReference type="AlphaFoldDB" id="A0A5C3LY13"/>
<evidence type="ECO:0000313" key="8">
    <source>
        <dbReference type="EMBL" id="TFK38014.1"/>
    </source>
</evidence>
<keyword evidence="9" id="KW-1185">Reference proteome</keyword>
<evidence type="ECO:0000256" key="4">
    <source>
        <dbReference type="ARBA" id="ARBA00022692"/>
    </source>
</evidence>
<evidence type="ECO:0000256" key="1">
    <source>
        <dbReference type="ARBA" id="ARBA00004127"/>
    </source>
</evidence>
<dbReference type="GO" id="GO:0016020">
    <property type="term" value="C:membrane"/>
    <property type="evidence" value="ECO:0007669"/>
    <property type="project" value="TreeGrafter"/>
</dbReference>
<keyword evidence="5 7" id="KW-1133">Transmembrane helix</keyword>
<accession>A0A5C3LY13</accession>
<dbReference type="PANTHER" id="PTHR23514">
    <property type="entry name" value="BYPASS OF STOP CODON PROTEIN 6"/>
    <property type="match status" value="1"/>
</dbReference>
<keyword evidence="3" id="KW-0813">Transport</keyword>
<dbReference type="STRING" id="68775.A0A5C3LY13"/>
<keyword evidence="4 7" id="KW-0812">Transmembrane</keyword>
<gene>
    <name evidence="8" type="ORF">BDQ12DRAFT_713203</name>
</gene>
<keyword evidence="6 7" id="KW-0472">Membrane</keyword>
<proteinExistence type="inferred from homology"/>